<dbReference type="SMART" id="SM00248">
    <property type="entry name" value="ANK"/>
    <property type="match status" value="2"/>
</dbReference>
<keyword evidence="2 3" id="KW-0040">ANK repeat</keyword>
<evidence type="ECO:0008006" key="6">
    <source>
        <dbReference type="Google" id="ProtNLM"/>
    </source>
</evidence>
<evidence type="ECO:0000256" key="2">
    <source>
        <dbReference type="ARBA" id="ARBA00023043"/>
    </source>
</evidence>
<dbReference type="SUPFAM" id="SSF48403">
    <property type="entry name" value="Ankyrin repeat"/>
    <property type="match status" value="1"/>
</dbReference>
<dbReference type="Pfam" id="PF12796">
    <property type="entry name" value="Ank_2"/>
    <property type="match status" value="1"/>
</dbReference>
<dbReference type="InterPro" id="IPR002110">
    <property type="entry name" value="Ankyrin_rpt"/>
</dbReference>
<dbReference type="PROSITE" id="PS50297">
    <property type="entry name" value="ANK_REP_REGION"/>
    <property type="match status" value="2"/>
</dbReference>
<accession>A0A811KGD8</accession>
<evidence type="ECO:0000313" key="4">
    <source>
        <dbReference type="EMBL" id="CAD5213909.1"/>
    </source>
</evidence>
<keyword evidence="5" id="KW-1185">Reference proteome</keyword>
<dbReference type="PROSITE" id="PS50088">
    <property type="entry name" value="ANK_REPEAT"/>
    <property type="match status" value="2"/>
</dbReference>
<evidence type="ECO:0000256" key="3">
    <source>
        <dbReference type="PROSITE-ProRule" id="PRU00023"/>
    </source>
</evidence>
<gene>
    <name evidence="4" type="ORF">BOKJ2_LOCUS5328</name>
</gene>
<name>A0A811KGD8_9BILA</name>
<dbReference type="InterPro" id="IPR036770">
    <property type="entry name" value="Ankyrin_rpt-contain_sf"/>
</dbReference>
<dbReference type="EMBL" id="CAJFDH010000003">
    <property type="protein sequence ID" value="CAD5213909.1"/>
    <property type="molecule type" value="Genomic_DNA"/>
</dbReference>
<evidence type="ECO:0000256" key="1">
    <source>
        <dbReference type="ARBA" id="ARBA00022737"/>
    </source>
</evidence>
<comment type="caution">
    <text evidence="4">The sequence shown here is derived from an EMBL/GenBank/DDBJ whole genome shotgun (WGS) entry which is preliminary data.</text>
</comment>
<organism evidence="4 5">
    <name type="scientific">Bursaphelenchus okinawaensis</name>
    <dbReference type="NCBI Taxonomy" id="465554"/>
    <lineage>
        <taxon>Eukaryota</taxon>
        <taxon>Metazoa</taxon>
        <taxon>Ecdysozoa</taxon>
        <taxon>Nematoda</taxon>
        <taxon>Chromadorea</taxon>
        <taxon>Rhabditida</taxon>
        <taxon>Tylenchina</taxon>
        <taxon>Tylenchomorpha</taxon>
        <taxon>Aphelenchoidea</taxon>
        <taxon>Aphelenchoididae</taxon>
        <taxon>Bursaphelenchus</taxon>
    </lineage>
</organism>
<dbReference type="PANTHER" id="PTHR24171:SF9">
    <property type="entry name" value="ANKYRIN REPEAT DOMAIN-CONTAINING PROTEIN 39"/>
    <property type="match status" value="1"/>
</dbReference>
<reference evidence="4" key="1">
    <citation type="submission" date="2020-09" db="EMBL/GenBank/DDBJ databases">
        <authorList>
            <person name="Kikuchi T."/>
        </authorList>
    </citation>
    <scope>NUCLEOTIDE SEQUENCE</scope>
    <source>
        <strain evidence="4">SH1</strain>
    </source>
</reference>
<evidence type="ECO:0000313" key="5">
    <source>
        <dbReference type="Proteomes" id="UP000614601"/>
    </source>
</evidence>
<sequence length="256" mass="28724">MFVIQLSQTLKPYLGVHETPSKDLIDKFEKAVFCVATNFTLQIKPEDQSFLYLRYKKIRRPLSPAEYILHPRVSLGLASLYGYSDSDLMQQYVDKVVELNIGFDPEAAPSKARSGFSKGVSSRLKEIEDDPEFVDGDLVQLVDYIREGNLEEVKNLILARPELLETHMEGIYPIHHAADFGQLDILNSLIDLGASLKQQDTAGQTVLHYAASNGHFEVVQYLLAKGLDPEHKCNDGLTPKDIADVEIIELFEVSEA</sequence>
<feature type="repeat" description="ANK" evidence="3">
    <location>
        <begin position="202"/>
        <end position="234"/>
    </location>
</feature>
<proteinExistence type="predicted"/>
<dbReference type="PANTHER" id="PTHR24171">
    <property type="entry name" value="ANKYRIN REPEAT DOMAIN-CONTAINING PROTEIN 39-RELATED"/>
    <property type="match status" value="1"/>
</dbReference>
<dbReference type="Proteomes" id="UP000614601">
    <property type="component" value="Unassembled WGS sequence"/>
</dbReference>
<dbReference type="Proteomes" id="UP000783686">
    <property type="component" value="Unassembled WGS sequence"/>
</dbReference>
<keyword evidence="1" id="KW-0677">Repeat</keyword>
<dbReference type="AlphaFoldDB" id="A0A811KGD8"/>
<feature type="repeat" description="ANK" evidence="3">
    <location>
        <begin position="169"/>
        <end position="201"/>
    </location>
</feature>
<dbReference type="EMBL" id="CAJFCW020000003">
    <property type="protein sequence ID" value="CAG9101757.1"/>
    <property type="molecule type" value="Genomic_DNA"/>
</dbReference>
<dbReference type="Gene3D" id="1.25.40.20">
    <property type="entry name" value="Ankyrin repeat-containing domain"/>
    <property type="match status" value="1"/>
</dbReference>
<dbReference type="OrthoDB" id="5843152at2759"/>
<protein>
    <recommendedName>
        <fullName evidence="6">ANK_REP_REGION domain-containing protein</fullName>
    </recommendedName>
</protein>